<dbReference type="AlphaFoldDB" id="A0A1S2XQC7"/>
<reference evidence="3" key="2">
    <citation type="submission" date="2025-08" db="UniProtKB">
        <authorList>
            <consortium name="RefSeq"/>
        </authorList>
    </citation>
    <scope>IDENTIFICATION</scope>
    <source>
        <tissue evidence="3">Etiolated seedlings</tissue>
    </source>
</reference>
<keyword evidence="2" id="KW-1185">Reference proteome</keyword>
<dbReference type="OrthoDB" id="688025at2759"/>
<sequence length="305" mass="34227">MRCKKHISDFSSSVGVCATCLRERLIIHLEAQAQTQAQLTRLTSRASEECSRNSETNLPPPLIFPRSVSPYVSRRKSDYANGHGDRPETLFYSTPQLGPAFYAGDCAVNSNSRSLRKRLSKFWRNFKSRSEKFQSDPSCESSSASPAWFSSIFHARRNRKNQDRTVMTEDFSVGARRRYRQSDRGMSPVRTEEFTDECDQCPSGSGYSSESSPWWKRTPSSTTFTARRSRFGYGKSGSGSGIFCMSPLVWASPNRRWNNKGLPPEMAASGDVSNTPAKPHLSAAASFCANRSRKLADFGRVNHNR</sequence>
<evidence type="ECO:0000313" key="3">
    <source>
        <dbReference type="RefSeq" id="XP_004492879.1"/>
    </source>
</evidence>
<evidence type="ECO:0000313" key="2">
    <source>
        <dbReference type="Proteomes" id="UP000087171"/>
    </source>
</evidence>
<dbReference type="STRING" id="3827.A0A1S2XQC7"/>
<protein>
    <submittedName>
        <fullName evidence="3">Uncharacterized protein LOC101493927</fullName>
    </submittedName>
</protein>
<dbReference type="PaxDb" id="3827-XP_004492879.1"/>
<feature type="region of interest" description="Disordered" evidence="1">
    <location>
        <begin position="178"/>
        <end position="214"/>
    </location>
</feature>
<dbReference type="RefSeq" id="XP_004492879.1">
    <property type="nucleotide sequence ID" value="XM_004492822.3"/>
</dbReference>
<accession>A0A1S2XQC7</accession>
<organism evidence="2 3">
    <name type="scientific">Cicer arietinum</name>
    <name type="common">Chickpea</name>
    <name type="synonym">Garbanzo</name>
    <dbReference type="NCBI Taxonomy" id="3827"/>
    <lineage>
        <taxon>Eukaryota</taxon>
        <taxon>Viridiplantae</taxon>
        <taxon>Streptophyta</taxon>
        <taxon>Embryophyta</taxon>
        <taxon>Tracheophyta</taxon>
        <taxon>Spermatophyta</taxon>
        <taxon>Magnoliopsida</taxon>
        <taxon>eudicotyledons</taxon>
        <taxon>Gunneridae</taxon>
        <taxon>Pentapetalae</taxon>
        <taxon>rosids</taxon>
        <taxon>fabids</taxon>
        <taxon>Fabales</taxon>
        <taxon>Fabaceae</taxon>
        <taxon>Papilionoideae</taxon>
        <taxon>50 kb inversion clade</taxon>
        <taxon>NPAAA clade</taxon>
        <taxon>Hologalegina</taxon>
        <taxon>IRL clade</taxon>
        <taxon>Cicereae</taxon>
        <taxon>Cicer</taxon>
    </lineage>
</organism>
<dbReference type="PANTHER" id="PTHR35486">
    <property type="entry name" value="EXPRESSED PROTEIN"/>
    <property type="match status" value="1"/>
</dbReference>
<evidence type="ECO:0000256" key="1">
    <source>
        <dbReference type="SAM" id="MobiDB-lite"/>
    </source>
</evidence>
<dbReference type="eggNOG" id="ENOG502RP0M">
    <property type="taxonomic scope" value="Eukaryota"/>
</dbReference>
<gene>
    <name evidence="3" type="primary">LOC101493927</name>
</gene>
<dbReference type="KEGG" id="cam:101493927"/>
<proteinExistence type="predicted"/>
<dbReference type="Proteomes" id="UP000087171">
    <property type="component" value="Chromosome Ca3"/>
</dbReference>
<dbReference type="PANTHER" id="PTHR35486:SF1">
    <property type="entry name" value="OS02G0689500 PROTEIN"/>
    <property type="match status" value="1"/>
</dbReference>
<dbReference type="GeneID" id="101493927"/>
<feature type="compositionally biased region" description="Low complexity" evidence="1">
    <location>
        <begin position="203"/>
        <end position="212"/>
    </location>
</feature>
<name>A0A1S2XQC7_CICAR</name>
<reference evidence="2" key="1">
    <citation type="journal article" date="2013" name="Nat. Biotechnol.">
        <title>Draft genome sequence of chickpea (Cicer arietinum) provides a resource for trait improvement.</title>
        <authorList>
            <person name="Varshney R.K."/>
            <person name="Song C."/>
            <person name="Saxena R.K."/>
            <person name="Azam S."/>
            <person name="Yu S."/>
            <person name="Sharpe A.G."/>
            <person name="Cannon S."/>
            <person name="Baek J."/>
            <person name="Rosen B.D."/>
            <person name="Tar'an B."/>
            <person name="Millan T."/>
            <person name="Zhang X."/>
            <person name="Ramsay L.D."/>
            <person name="Iwata A."/>
            <person name="Wang Y."/>
            <person name="Nelson W."/>
            <person name="Farmer A.D."/>
            <person name="Gaur P.M."/>
            <person name="Soderlund C."/>
            <person name="Penmetsa R.V."/>
            <person name="Xu C."/>
            <person name="Bharti A.K."/>
            <person name="He W."/>
            <person name="Winter P."/>
            <person name="Zhao S."/>
            <person name="Hane J.K."/>
            <person name="Carrasquilla-Garcia N."/>
            <person name="Condie J.A."/>
            <person name="Upadhyaya H.D."/>
            <person name="Luo M.C."/>
            <person name="Thudi M."/>
            <person name="Gowda C.L."/>
            <person name="Singh N.P."/>
            <person name="Lichtenzveig J."/>
            <person name="Gali K.K."/>
            <person name="Rubio J."/>
            <person name="Nadarajan N."/>
            <person name="Dolezel J."/>
            <person name="Bansal K.C."/>
            <person name="Xu X."/>
            <person name="Edwards D."/>
            <person name="Zhang G."/>
            <person name="Kahl G."/>
            <person name="Gil J."/>
            <person name="Singh K.B."/>
            <person name="Datta S.K."/>
            <person name="Jackson S.A."/>
            <person name="Wang J."/>
            <person name="Cook D.R."/>
        </authorList>
    </citation>
    <scope>NUCLEOTIDE SEQUENCE [LARGE SCALE GENOMIC DNA]</scope>
    <source>
        <strain evidence="2">cv. CDC Frontier</strain>
    </source>
</reference>